<sequence length="405" mass="45061">MRFSSLPAVLCAGFLFFSNSYAFAQGSDFQKWIASYKRTAVAQGVNAQLYDRVFKGMTPDPRIKKSAENQPEFTRAIWQYLDSAVSEDRVLHGRRMVDEWSGWLDRIEAKYGVNRHVVLAIWGMESSYGRILDNTSIVRSTPRALATLAYNGGRRGKYARKQLIAALKILQNGDVSPAQMRGSWAGAMGHTQFIPTTYQAYAVDITGDGKRDIWNSIPDALASTAAYLNKMGWQSGQTWGYEVTLPKNFNYRLSNQRKQQSVANWGKFGVKRANGSKFPRGADMARLYTPAGANGPAFLLLKNFYVIKRYNNSSAYALGVGHLSDRLLGLSGFAVEWPRGDRPLTFSEKKALQKGLSDKGYKPGAVDGKIGQRTRQAIQAYQKASGLVPDGHDSIKLLNRLQGRT</sequence>
<feature type="domain" description="Peptidoglycan binding-like" evidence="2">
    <location>
        <begin position="350"/>
        <end position="391"/>
    </location>
</feature>
<evidence type="ECO:0000259" key="3">
    <source>
        <dbReference type="Pfam" id="PF13406"/>
    </source>
</evidence>
<dbReference type="InterPro" id="IPR036365">
    <property type="entry name" value="PGBD-like_sf"/>
</dbReference>
<dbReference type="CDD" id="cd13399">
    <property type="entry name" value="Slt35-like"/>
    <property type="match status" value="1"/>
</dbReference>
<dbReference type="InterPro" id="IPR023346">
    <property type="entry name" value="Lysozyme-like_dom_sf"/>
</dbReference>
<dbReference type="Pfam" id="PF01471">
    <property type="entry name" value="PG_binding_1"/>
    <property type="match status" value="1"/>
</dbReference>
<protein>
    <submittedName>
        <fullName evidence="4">Membrane-bound lytic murein transglycosylase B</fullName>
    </submittedName>
</protein>
<evidence type="ECO:0000259" key="2">
    <source>
        <dbReference type="Pfam" id="PF01471"/>
    </source>
</evidence>
<dbReference type="Proteomes" id="UP000199598">
    <property type="component" value="Unassembled WGS sequence"/>
</dbReference>
<dbReference type="PANTHER" id="PTHR30163:SF8">
    <property type="entry name" value="LYTIC MUREIN TRANSGLYCOSYLASE"/>
    <property type="match status" value="1"/>
</dbReference>
<dbReference type="EMBL" id="FOSK01000006">
    <property type="protein sequence ID" value="SFK54838.1"/>
    <property type="molecule type" value="Genomic_DNA"/>
</dbReference>
<comment type="caution">
    <text evidence="4">The sequence shown here is derived from an EMBL/GenBank/DDBJ whole genome shotgun (WGS) entry which is preliminary data.</text>
</comment>
<dbReference type="PANTHER" id="PTHR30163">
    <property type="entry name" value="MEMBRANE-BOUND LYTIC MUREIN TRANSGLYCOSYLASE B"/>
    <property type="match status" value="1"/>
</dbReference>
<feature type="chain" id="PRO_5046883753" evidence="1">
    <location>
        <begin position="25"/>
        <end position="405"/>
    </location>
</feature>
<dbReference type="Gene3D" id="1.10.101.10">
    <property type="entry name" value="PGBD-like superfamily/PGBD"/>
    <property type="match status" value="1"/>
</dbReference>
<dbReference type="RefSeq" id="WP_093520002.1">
    <property type="nucleotide sequence ID" value="NZ_FOSK01000006.1"/>
</dbReference>
<dbReference type="SUPFAM" id="SSF53955">
    <property type="entry name" value="Lysozyme-like"/>
    <property type="match status" value="1"/>
</dbReference>
<proteinExistence type="predicted"/>
<evidence type="ECO:0000313" key="5">
    <source>
        <dbReference type="Proteomes" id="UP000199598"/>
    </source>
</evidence>
<dbReference type="InterPro" id="IPR043426">
    <property type="entry name" value="MltB-like"/>
</dbReference>
<dbReference type="InterPro" id="IPR002477">
    <property type="entry name" value="Peptidoglycan-bd-like"/>
</dbReference>
<dbReference type="InterPro" id="IPR031304">
    <property type="entry name" value="SLT_2"/>
</dbReference>
<feature type="domain" description="Transglycosylase SLT" evidence="3">
    <location>
        <begin position="29"/>
        <end position="325"/>
    </location>
</feature>
<dbReference type="InterPro" id="IPR036366">
    <property type="entry name" value="PGBDSf"/>
</dbReference>
<dbReference type="Gene3D" id="1.10.8.350">
    <property type="entry name" value="Bacterial muramidase"/>
    <property type="match status" value="1"/>
</dbReference>
<dbReference type="Gene3D" id="1.10.530.10">
    <property type="match status" value="1"/>
</dbReference>
<evidence type="ECO:0000256" key="1">
    <source>
        <dbReference type="SAM" id="SignalP"/>
    </source>
</evidence>
<dbReference type="InterPro" id="IPR011970">
    <property type="entry name" value="MltB_2"/>
</dbReference>
<keyword evidence="5" id="KW-1185">Reference proteome</keyword>
<dbReference type="SUPFAM" id="SSF47090">
    <property type="entry name" value="PGBD-like"/>
    <property type="match status" value="1"/>
</dbReference>
<gene>
    <name evidence="4" type="ORF">SAMN04488518_106167</name>
</gene>
<dbReference type="NCBIfam" id="TIGR02283">
    <property type="entry name" value="MltB_2"/>
    <property type="match status" value="1"/>
</dbReference>
<name>A0A1I4AEJ7_9HYPH</name>
<reference evidence="4 5" key="1">
    <citation type="submission" date="2016-10" db="EMBL/GenBank/DDBJ databases">
        <authorList>
            <person name="Varghese N."/>
            <person name="Submissions S."/>
        </authorList>
    </citation>
    <scope>NUCLEOTIDE SEQUENCE [LARGE SCALE GENOMIC DNA]</scope>
    <source>
        <strain evidence="4 5">DSM 16392</strain>
    </source>
</reference>
<keyword evidence="1" id="KW-0732">Signal</keyword>
<evidence type="ECO:0000313" key="4">
    <source>
        <dbReference type="EMBL" id="SFK54838.1"/>
    </source>
</evidence>
<accession>A0A1I4AEJ7</accession>
<dbReference type="Pfam" id="PF13406">
    <property type="entry name" value="SLT_2"/>
    <property type="match status" value="1"/>
</dbReference>
<organism evidence="4 5">
    <name type="scientific">Pseudovibrio ascidiaceicola</name>
    <dbReference type="NCBI Taxonomy" id="285279"/>
    <lineage>
        <taxon>Bacteria</taxon>
        <taxon>Pseudomonadati</taxon>
        <taxon>Pseudomonadota</taxon>
        <taxon>Alphaproteobacteria</taxon>
        <taxon>Hyphomicrobiales</taxon>
        <taxon>Stappiaceae</taxon>
        <taxon>Pseudovibrio</taxon>
    </lineage>
</organism>
<feature type="signal peptide" evidence="1">
    <location>
        <begin position="1"/>
        <end position="24"/>
    </location>
</feature>